<protein>
    <recommendedName>
        <fullName evidence="1">Tetratricopeptide repeat protein 21A/21B N-terminal ARM repeat domain-containing protein</fullName>
    </recommendedName>
</protein>
<feature type="domain" description="Tetratricopeptide repeat protein 21A/21B N-terminal ARM repeat" evidence="1">
    <location>
        <begin position="12"/>
        <end position="54"/>
    </location>
</feature>
<dbReference type="Pfam" id="PF25062">
    <property type="entry name" value="ARM_TT21_N"/>
    <property type="match status" value="1"/>
</dbReference>
<dbReference type="Proteomes" id="UP000694722">
    <property type="component" value="Unplaced"/>
</dbReference>
<organism evidence="2 3">
    <name type="scientific">Sus scrofa</name>
    <name type="common">Pig</name>
    <dbReference type="NCBI Taxonomy" id="9823"/>
    <lineage>
        <taxon>Eukaryota</taxon>
        <taxon>Metazoa</taxon>
        <taxon>Chordata</taxon>
        <taxon>Craniata</taxon>
        <taxon>Vertebrata</taxon>
        <taxon>Euteleostomi</taxon>
        <taxon>Mammalia</taxon>
        <taxon>Eutheria</taxon>
        <taxon>Laurasiatheria</taxon>
        <taxon>Artiodactyla</taxon>
        <taxon>Suina</taxon>
        <taxon>Suidae</taxon>
        <taxon>Sus</taxon>
    </lineage>
</organism>
<dbReference type="PANTHER" id="PTHR14699:SF2">
    <property type="entry name" value="TETRATRICOPEPTIDE REPEAT PROTEIN 21A"/>
    <property type="match status" value="1"/>
</dbReference>
<dbReference type="PANTHER" id="PTHR14699">
    <property type="entry name" value="STI2 PROTEIN-RELATED"/>
    <property type="match status" value="1"/>
</dbReference>
<dbReference type="InterPro" id="IPR040364">
    <property type="entry name" value="TTC21A/TTC21B"/>
</dbReference>
<dbReference type="AlphaFoldDB" id="A0A8D1KM59"/>
<accession>A0A8D1KM59</accession>
<evidence type="ECO:0000313" key="3">
    <source>
        <dbReference type="Proteomes" id="UP000694722"/>
    </source>
</evidence>
<reference evidence="2" key="1">
    <citation type="submission" date="2025-08" db="UniProtKB">
        <authorList>
            <consortium name="Ensembl"/>
        </authorList>
    </citation>
    <scope>IDENTIFICATION</scope>
</reference>
<dbReference type="InterPro" id="IPR056833">
    <property type="entry name" value="ARM_TT21_N"/>
</dbReference>
<sequence length="105" mass="11978">MSNNDSSLMAGIIYYCQERYFRHMQQAAAVGLEKFNNDPVLQFFKAYGVLMEGKDLSIRQLVNSALVRWLHLDAYFYPSHIPMETVLYAVTRVPGSSTEGCVIHI</sequence>
<proteinExistence type="predicted"/>
<evidence type="ECO:0000259" key="1">
    <source>
        <dbReference type="Pfam" id="PF25062"/>
    </source>
</evidence>
<dbReference type="Ensembl" id="ENSSSCT00040101484.1">
    <property type="protein sequence ID" value="ENSSSCP00040045728.1"/>
    <property type="gene ID" value="ENSSSCG00040073545.1"/>
</dbReference>
<evidence type="ECO:0000313" key="2">
    <source>
        <dbReference type="Ensembl" id="ENSSSCP00040045728.1"/>
    </source>
</evidence>
<name>A0A8D1KM59_PIG</name>